<keyword evidence="1" id="KW-0812">Transmembrane</keyword>
<evidence type="ECO:0000256" key="1">
    <source>
        <dbReference type="SAM" id="Phobius"/>
    </source>
</evidence>
<sequence>MTASSAMTPEVRAAVTSAVEALPADATAEAALAAVPQIAILAAHPEAAAAYPNVRRGLEMAEFGRLHPTTPDERPRTVSRGYLWLSVTALVLALVAPALIMTGRNGRAFEPEVGALPSGILMALSLVLFIWLEPRRTSSPLYRGGDFGAPLFVVTAVLWAIGAFIVLGSAPRYDVSPEAAVGLVLQILSALGSVVLAVFAFRHDRERPTWAGGRKPRLGVPPEIAGLPEFRAAVEDGVVTWRRHVFSVSTQSERAALVAAEEAAVAVLRDRGTLTASQFDQALQRVRSRADWT</sequence>
<feature type="transmembrane region" description="Helical" evidence="1">
    <location>
        <begin position="179"/>
        <end position="201"/>
    </location>
</feature>
<evidence type="ECO:0000313" key="3">
    <source>
        <dbReference type="Proteomes" id="UP001499954"/>
    </source>
</evidence>
<dbReference type="Proteomes" id="UP001499954">
    <property type="component" value="Unassembled WGS sequence"/>
</dbReference>
<evidence type="ECO:0000313" key="2">
    <source>
        <dbReference type="EMBL" id="GAA1941721.1"/>
    </source>
</evidence>
<feature type="transmembrane region" description="Helical" evidence="1">
    <location>
        <begin position="113"/>
        <end position="132"/>
    </location>
</feature>
<dbReference type="RefSeq" id="WP_157414671.1">
    <property type="nucleotide sequence ID" value="NZ_BAAAMK010000001.1"/>
</dbReference>
<reference evidence="3" key="1">
    <citation type="journal article" date="2019" name="Int. J. Syst. Evol. Microbiol.">
        <title>The Global Catalogue of Microorganisms (GCM) 10K type strain sequencing project: providing services to taxonomists for standard genome sequencing and annotation.</title>
        <authorList>
            <consortium name="The Broad Institute Genomics Platform"/>
            <consortium name="The Broad Institute Genome Sequencing Center for Infectious Disease"/>
            <person name="Wu L."/>
            <person name="Ma J."/>
        </authorList>
    </citation>
    <scope>NUCLEOTIDE SEQUENCE [LARGE SCALE GENOMIC DNA]</scope>
    <source>
        <strain evidence="3">JCM 13584</strain>
    </source>
</reference>
<feature type="transmembrane region" description="Helical" evidence="1">
    <location>
        <begin position="82"/>
        <end position="101"/>
    </location>
</feature>
<name>A0ABP5BEF8_9MICO</name>
<protein>
    <submittedName>
        <fullName evidence="2">Uncharacterized protein</fullName>
    </submittedName>
</protein>
<organism evidence="2 3">
    <name type="scientific">Agromyces allii</name>
    <dbReference type="NCBI Taxonomy" id="393607"/>
    <lineage>
        <taxon>Bacteria</taxon>
        <taxon>Bacillati</taxon>
        <taxon>Actinomycetota</taxon>
        <taxon>Actinomycetes</taxon>
        <taxon>Micrococcales</taxon>
        <taxon>Microbacteriaceae</taxon>
        <taxon>Agromyces</taxon>
    </lineage>
</organism>
<proteinExistence type="predicted"/>
<feature type="transmembrane region" description="Helical" evidence="1">
    <location>
        <begin position="144"/>
        <end position="167"/>
    </location>
</feature>
<keyword evidence="1" id="KW-1133">Transmembrane helix</keyword>
<dbReference type="EMBL" id="BAAAMK010000001">
    <property type="protein sequence ID" value="GAA1941721.1"/>
    <property type="molecule type" value="Genomic_DNA"/>
</dbReference>
<comment type="caution">
    <text evidence="2">The sequence shown here is derived from an EMBL/GenBank/DDBJ whole genome shotgun (WGS) entry which is preliminary data.</text>
</comment>
<gene>
    <name evidence="2" type="ORF">GCM10009717_04960</name>
</gene>
<keyword evidence="3" id="KW-1185">Reference proteome</keyword>
<keyword evidence="1" id="KW-0472">Membrane</keyword>
<accession>A0ABP5BEF8</accession>